<dbReference type="InterPro" id="IPR051315">
    <property type="entry name" value="Bact_Chemotaxis_CheA"/>
</dbReference>
<evidence type="ECO:0000256" key="8">
    <source>
        <dbReference type="PROSITE-ProRule" id="PRU00169"/>
    </source>
</evidence>
<feature type="modified residue" description="Phosphohistidine" evidence="7">
    <location>
        <position position="740"/>
    </location>
</feature>
<dbReference type="Gene3D" id="3.30.565.10">
    <property type="entry name" value="Histidine kinase-like ATPase, C-terminal domain"/>
    <property type="match status" value="1"/>
</dbReference>
<evidence type="ECO:0000259" key="12">
    <source>
        <dbReference type="PROSITE" id="PS50851"/>
    </source>
</evidence>
<dbReference type="EC" id="2.7.13.3" evidence="2"/>
<dbReference type="PROSITE" id="PS50851">
    <property type="entry name" value="CHEW"/>
    <property type="match status" value="1"/>
</dbReference>
<dbReference type="InterPro" id="IPR011006">
    <property type="entry name" value="CheY-like_superfamily"/>
</dbReference>
<feature type="region of interest" description="Disordered" evidence="9">
    <location>
        <begin position="1414"/>
        <end position="1435"/>
    </location>
</feature>
<dbReference type="SMART" id="SM00260">
    <property type="entry name" value="CheW"/>
    <property type="match status" value="1"/>
</dbReference>
<keyword evidence="5 14" id="KW-0418">Kinase</keyword>
<dbReference type="SUPFAM" id="SSF47226">
    <property type="entry name" value="Histidine-containing phosphotransfer domain, HPT domain"/>
    <property type="match status" value="3"/>
</dbReference>
<feature type="modified residue" description="4-aspartylphosphate" evidence="8">
    <location>
        <position position="2006"/>
    </location>
</feature>
<evidence type="ECO:0000256" key="7">
    <source>
        <dbReference type="PROSITE-ProRule" id="PRU00110"/>
    </source>
</evidence>
<feature type="domain" description="CheW-like" evidence="12">
    <location>
        <begin position="1793"/>
        <end position="1930"/>
    </location>
</feature>
<dbReference type="InterPro" id="IPR008207">
    <property type="entry name" value="Sig_transdc_His_kin_Hpt_dom"/>
</dbReference>
<dbReference type="SUPFAM" id="SSF55874">
    <property type="entry name" value="ATPase domain of HSP90 chaperone/DNA topoisomerase II/histidine kinase"/>
    <property type="match status" value="1"/>
</dbReference>
<dbReference type="Gene3D" id="1.20.120.160">
    <property type="entry name" value="HPT domain"/>
    <property type="match status" value="3"/>
</dbReference>
<dbReference type="SMART" id="SM01231">
    <property type="entry name" value="H-kinase_dim"/>
    <property type="match status" value="1"/>
</dbReference>
<evidence type="ECO:0000259" key="10">
    <source>
        <dbReference type="PROSITE" id="PS50109"/>
    </source>
</evidence>
<dbReference type="CDD" id="cd17546">
    <property type="entry name" value="REC_hyHK_CKI1_RcsC-like"/>
    <property type="match status" value="1"/>
</dbReference>
<dbReference type="InterPro" id="IPR036890">
    <property type="entry name" value="HATPase_C_sf"/>
</dbReference>
<dbReference type="RefSeq" id="WP_353621683.1">
    <property type="nucleotide sequence ID" value="NZ_JABSNM010000008.1"/>
</dbReference>
<dbReference type="Pfam" id="PF02895">
    <property type="entry name" value="H-kinase_dim"/>
    <property type="match status" value="1"/>
</dbReference>
<dbReference type="Pfam" id="PF01584">
    <property type="entry name" value="CheW"/>
    <property type="match status" value="1"/>
</dbReference>
<feature type="modified residue" description="Phosphohistidine" evidence="7">
    <location>
        <position position="1130"/>
    </location>
</feature>
<comment type="caution">
    <text evidence="14">The sequence shown here is derived from an EMBL/GenBank/DDBJ whole genome shotgun (WGS) entry which is preliminary data.</text>
</comment>
<dbReference type="EMBL" id="JABSNM010000008">
    <property type="protein sequence ID" value="NRT56366.1"/>
    <property type="molecule type" value="Genomic_DNA"/>
</dbReference>
<accession>A0ABX2G238</accession>
<evidence type="ECO:0000259" key="11">
    <source>
        <dbReference type="PROSITE" id="PS50110"/>
    </source>
</evidence>
<organism evidence="14 15">
    <name type="scientific">Sphaerotilus uruguayifluvii</name>
    <dbReference type="NCBI Taxonomy" id="2735897"/>
    <lineage>
        <taxon>Bacteria</taxon>
        <taxon>Pseudomonadati</taxon>
        <taxon>Pseudomonadota</taxon>
        <taxon>Betaproteobacteria</taxon>
        <taxon>Burkholderiales</taxon>
        <taxon>Sphaerotilaceae</taxon>
        <taxon>Sphaerotilus</taxon>
    </lineage>
</organism>
<sequence length="2081" mass="223695">MTDDLSALAWVHDELRRTLEAAQKSLRRYLREVDAADGSDLDDVDPSILRQARQQIHQGVGALELVNLPEAALVMRSAEQLVQRFVARPQRLDAAGVEAVERALFALLDFLARKLAGQPVQAVGLFAQWRTLLELTGAERIHPADLWLRDWQWHAVPAAVEVPAHAVDAAQLARFEKALLVLMRQNHPGAAAALSRECAALGQASHGEEQALWRLAAAFFEAWALALLVPDMFAKRTASRLMAQLRGRLKGETDVSDRLAHDVLFHCARAWPAPGQAAPWLGAVHAAWLLRPQPVVDYNEPQFGQRDPALVQQARKRLQAAKEVWNAVAAGDMQRAIHLGETFALVGDSVSRLYAGGRELAQALSEAAETTLRGARAPQTALGMEVATSLLYLEAAVDEGDFDGGGPEPAQRLAERLRHVLSGQPAQPLEPWMEQLYRRVSDRQTLGSVVQELRGALLEVERQIDQFFRAPQESGLLAAVPGQLGSMRGVLSVLGLEAGIATILRMRADVELLLHGDHAPKDPATLGAFQRLAANLGALGFLIDMLNVQPQLAKSLFVFDERLGVLSPLMGRTTVDAGVIERAEALAEAVRTDVLPLEQVASQLQELQRDAQVTAQPALASRLEAVQQALDQAATRPQELEPAGAREQIARAVQDFAATAAAPPDFDPLGPPLTERPVEAPVAHAPPAFAPTGLEDDDEMREVFLEESREVIAEARDALGQLAGEPSNIAQVTRVRRAFHTLKGSARMVGLNAYGEAAWSCEQLYNHWLAGQTSASHDLRTLTGDALDYFAAWTEAIEARDAQDFLPEPLIAAAEAMRQAGELMRVALPSHDPALPPAPPAEVPPQPGEPVEAVDLEVPIGAAPTPVVQELQATRPMELTALPSPDPEPQPAAVDLALDLALDLDEPVEPAPAEEAAAPPEPVEPVESAGPAAPDEPDIALDLVSQAPVDLELPDLDAAAPAPVTSIDETLVLPATRPGGLMHESDLLRAPPSPDIVLEPLELDTLLSAPMPQPPETVVPAGSVAAEEPVPSEPVPSEPGALPEAGGAEVIRLDEIRAQVGAEVLRAAQPERDPDADQVKVIGPLRLQIPLFNIYLNEADEVSRRLGTELTLWSMELPRALGDEVVVLAHRLAGNSATVGFSDLAQLARSLEQALQLVQGLQRHGAVDAGDAELFVMVSDDIRRLLHQFAAGFLRPASPAVSTRLQDWIDSAGGRLSELDGLMSVPMPLSGPGELAPVAPSPALEAALAPRAPHDHEFEGDIDQVDQVDPDLFPVFAEEAQELLPHLESQIAAWQRDPASSEPAPALMRTLHTFKGSARLAGAMRLGEMAHRLESAVEALGAVPGESGLATLSRRGDLLSSAFEALRERQAGAPSTLTVSWATRPAPLAPPAPSRPNHPPAAAMISLADTPAERAAHLPASAPAPAPTPASAAEPIRPGEALDWSAWLADAAALPATPAPVDRSPVNPQPLRVRAPLLDRLVNLAGEVSITRSRLESELGQIRGSLGDLTDNLERLGRQLHDVTLQADTQLESRKEAARAAAQEFDPLELDRYTRLQELTRMMAESVNDVATVRSALQRTLQTAEDELAAQARLTRELQGDLLRTRMVEFESLSERLYRVVRLAAKETGRQVRFDIVGGSIEVDRGVLDRMNAAFEHLLRNCVTHGIEPPEQRQAAGKDPTGSIVITLEQEGNEVSVEIRDDGAGLDLPRIRQRAIEMGLVAEADRLDESALANLIFAPGLSTVSVLTEVAGRGVGMDVVKSEVQALGGRIEILSRPGRGTRFRLVMPLTTVVTQVVLLRAGTRSIAVPSNLVELVQRQPAEQVLQAAHEGHYQYGGLNLPFYWLGALIDGSGRSLETAGARTLPLVVVRSAQQRVALQVDEVLGSHEVVVKNLGPQLSRLPGLAGMTLLASGAVALIYNPVTLAAVYGAEAQQLMQVPEAMPADATPVEPVRPAPLVLVVDDSLTVRRITKRLLEREGYRVALAKDGMEALEQLAGERPVAVLSDIEMPRMDGFDLLRNIRGDLALSALPVIMITSRIAQKHRDLAHELGADDYLGKPYSEEELLRLIGRHADVAAPLPH</sequence>
<dbReference type="PROSITE" id="PS50894">
    <property type="entry name" value="HPT"/>
    <property type="match status" value="3"/>
</dbReference>
<dbReference type="PROSITE" id="PS50109">
    <property type="entry name" value="HIS_KIN"/>
    <property type="match status" value="1"/>
</dbReference>
<keyword evidence="15" id="KW-1185">Reference proteome</keyword>
<dbReference type="PANTHER" id="PTHR43395">
    <property type="entry name" value="SENSOR HISTIDINE KINASE CHEA"/>
    <property type="match status" value="1"/>
</dbReference>
<dbReference type="Gene3D" id="3.40.50.2300">
    <property type="match status" value="1"/>
</dbReference>
<dbReference type="Gene3D" id="2.30.30.40">
    <property type="entry name" value="SH3 Domains"/>
    <property type="match status" value="1"/>
</dbReference>
<keyword evidence="4" id="KW-0808">Transferase</keyword>
<feature type="domain" description="HPt" evidence="13">
    <location>
        <begin position="693"/>
        <end position="797"/>
    </location>
</feature>
<dbReference type="InterPro" id="IPR005467">
    <property type="entry name" value="His_kinase_dom"/>
</dbReference>
<feature type="domain" description="HPt" evidence="13">
    <location>
        <begin position="1265"/>
        <end position="1376"/>
    </location>
</feature>
<evidence type="ECO:0000256" key="1">
    <source>
        <dbReference type="ARBA" id="ARBA00000085"/>
    </source>
</evidence>
<dbReference type="InterPro" id="IPR004105">
    <property type="entry name" value="CheA-like_dim"/>
</dbReference>
<evidence type="ECO:0000313" key="14">
    <source>
        <dbReference type="EMBL" id="NRT56366.1"/>
    </source>
</evidence>
<dbReference type="Pfam" id="PF00072">
    <property type="entry name" value="Response_reg"/>
    <property type="match status" value="1"/>
</dbReference>
<dbReference type="SMART" id="SM00073">
    <property type="entry name" value="HPT"/>
    <property type="match status" value="2"/>
</dbReference>
<evidence type="ECO:0000259" key="13">
    <source>
        <dbReference type="PROSITE" id="PS50894"/>
    </source>
</evidence>
<feature type="domain" description="HPt" evidence="13">
    <location>
        <begin position="1084"/>
        <end position="1192"/>
    </location>
</feature>
<reference evidence="14 15" key="1">
    <citation type="submission" date="2020-05" db="EMBL/GenBank/DDBJ databases">
        <title>Genomic Encyclopedia of Type Strains, Phase IV (KMG-V): Genome sequencing to study the core and pangenomes of soil and plant-associated prokaryotes.</title>
        <authorList>
            <person name="Whitman W."/>
        </authorList>
    </citation>
    <scope>NUCLEOTIDE SEQUENCE [LARGE SCALE GENOMIC DNA]</scope>
    <source>
        <strain evidence="14 15">C29</strain>
    </source>
</reference>
<comment type="catalytic activity">
    <reaction evidence="1">
        <text>ATP + protein L-histidine = ADP + protein N-phospho-L-histidine.</text>
        <dbReference type="EC" id="2.7.13.3"/>
    </reaction>
</comment>
<dbReference type="InterPro" id="IPR036641">
    <property type="entry name" value="HPT_dom_sf"/>
</dbReference>
<dbReference type="Pfam" id="PF01627">
    <property type="entry name" value="Hpt"/>
    <property type="match status" value="3"/>
</dbReference>
<feature type="region of interest" description="Disordered" evidence="9">
    <location>
        <begin position="910"/>
        <end position="935"/>
    </location>
</feature>
<dbReference type="InterPro" id="IPR036061">
    <property type="entry name" value="CheW-like_dom_sf"/>
</dbReference>
<feature type="region of interest" description="Disordered" evidence="9">
    <location>
        <begin position="831"/>
        <end position="850"/>
    </location>
</feature>
<dbReference type="PRINTS" id="PR00344">
    <property type="entry name" value="BCTRLSENSOR"/>
</dbReference>
<dbReference type="PANTHER" id="PTHR43395:SF8">
    <property type="entry name" value="HISTIDINE KINASE"/>
    <property type="match status" value="1"/>
</dbReference>
<feature type="region of interest" description="Disordered" evidence="9">
    <location>
        <begin position="1373"/>
        <end position="1402"/>
    </location>
</feature>
<dbReference type="SMART" id="SM00387">
    <property type="entry name" value="HATPase_c"/>
    <property type="match status" value="1"/>
</dbReference>
<dbReference type="GO" id="GO:0016301">
    <property type="term" value="F:kinase activity"/>
    <property type="evidence" value="ECO:0007669"/>
    <property type="project" value="UniProtKB-KW"/>
</dbReference>
<evidence type="ECO:0000256" key="3">
    <source>
        <dbReference type="ARBA" id="ARBA00022553"/>
    </source>
</evidence>
<evidence type="ECO:0000256" key="9">
    <source>
        <dbReference type="SAM" id="MobiDB-lite"/>
    </source>
</evidence>
<feature type="modified residue" description="Phosphohistidine" evidence="7">
    <location>
        <position position="1312"/>
    </location>
</feature>
<dbReference type="Pfam" id="PF02518">
    <property type="entry name" value="HATPase_c"/>
    <property type="match status" value="1"/>
</dbReference>
<evidence type="ECO:0000256" key="4">
    <source>
        <dbReference type="ARBA" id="ARBA00022679"/>
    </source>
</evidence>
<evidence type="ECO:0000256" key="2">
    <source>
        <dbReference type="ARBA" id="ARBA00012438"/>
    </source>
</evidence>
<dbReference type="InterPro" id="IPR004358">
    <property type="entry name" value="Sig_transdc_His_kin-like_C"/>
</dbReference>
<evidence type="ECO:0000256" key="5">
    <source>
        <dbReference type="ARBA" id="ARBA00022777"/>
    </source>
</evidence>
<feature type="domain" description="Histidine kinase" evidence="10">
    <location>
        <begin position="1558"/>
        <end position="1791"/>
    </location>
</feature>
<dbReference type="InterPro" id="IPR001789">
    <property type="entry name" value="Sig_transdc_resp-reg_receiver"/>
</dbReference>
<dbReference type="PROSITE" id="PS50110">
    <property type="entry name" value="RESPONSE_REGULATORY"/>
    <property type="match status" value="1"/>
</dbReference>
<dbReference type="SUPFAM" id="SSF50341">
    <property type="entry name" value="CheW-like"/>
    <property type="match status" value="1"/>
</dbReference>
<feature type="compositionally biased region" description="Pro residues" evidence="9">
    <location>
        <begin position="1387"/>
        <end position="1399"/>
    </location>
</feature>
<name>A0ABX2G238_9BURK</name>
<dbReference type="Proteomes" id="UP001516061">
    <property type="component" value="Unassembled WGS sequence"/>
</dbReference>
<protein>
    <recommendedName>
        <fullName evidence="2">histidine kinase</fullName>
        <ecNumber evidence="2">2.7.13.3</ecNumber>
    </recommendedName>
</protein>
<evidence type="ECO:0000256" key="6">
    <source>
        <dbReference type="ARBA" id="ARBA00023012"/>
    </source>
</evidence>
<dbReference type="SMART" id="SM00448">
    <property type="entry name" value="REC"/>
    <property type="match status" value="1"/>
</dbReference>
<dbReference type="SUPFAM" id="SSF52172">
    <property type="entry name" value="CheY-like"/>
    <property type="match status" value="1"/>
</dbReference>
<keyword evidence="6" id="KW-0902">Two-component regulatory system</keyword>
<dbReference type="InterPro" id="IPR058661">
    <property type="entry name" value="FimL_2nd"/>
</dbReference>
<gene>
    <name evidence="14" type="ORF">HNQ01_002109</name>
</gene>
<dbReference type="CDD" id="cd00088">
    <property type="entry name" value="HPT"/>
    <property type="match status" value="2"/>
</dbReference>
<dbReference type="Pfam" id="PF26379">
    <property type="entry name" value="FimL_2nd"/>
    <property type="match status" value="1"/>
</dbReference>
<feature type="compositionally biased region" description="Pro residues" evidence="9">
    <location>
        <begin position="834"/>
        <end position="848"/>
    </location>
</feature>
<evidence type="ECO:0000313" key="15">
    <source>
        <dbReference type="Proteomes" id="UP001516061"/>
    </source>
</evidence>
<dbReference type="InterPro" id="IPR003594">
    <property type="entry name" value="HATPase_dom"/>
</dbReference>
<proteinExistence type="predicted"/>
<feature type="domain" description="Response regulatory" evidence="11">
    <location>
        <begin position="1957"/>
        <end position="2073"/>
    </location>
</feature>
<dbReference type="InterPro" id="IPR002545">
    <property type="entry name" value="CheW-lke_dom"/>
</dbReference>
<keyword evidence="3 8" id="KW-0597">Phosphoprotein</keyword>